<dbReference type="InterPro" id="IPR017907">
    <property type="entry name" value="Znf_RING_CS"/>
</dbReference>
<evidence type="ECO:0000259" key="6">
    <source>
        <dbReference type="PROSITE" id="PS51382"/>
    </source>
</evidence>
<evidence type="ECO:0000313" key="7">
    <source>
        <dbReference type="EMBL" id="KAJ1920145.1"/>
    </source>
</evidence>
<dbReference type="Gene3D" id="3.30.40.10">
    <property type="entry name" value="Zinc/RING finger domain, C3HC4 (zinc finger)"/>
    <property type="match status" value="1"/>
</dbReference>
<feature type="domain" description="SPX" evidence="6">
    <location>
        <begin position="1"/>
        <end position="366"/>
    </location>
</feature>
<dbReference type="Proteomes" id="UP001150538">
    <property type="component" value="Unassembled WGS sequence"/>
</dbReference>
<evidence type="ECO:0000259" key="5">
    <source>
        <dbReference type="PROSITE" id="PS50089"/>
    </source>
</evidence>
<accession>A0A9W8DRR7</accession>
<dbReference type="InterPro" id="IPR001841">
    <property type="entry name" value="Znf_RING"/>
</dbReference>
<gene>
    <name evidence="7" type="ORF">H4219_001518</name>
</gene>
<dbReference type="PANTHER" id="PTHR23327">
    <property type="entry name" value="RING FINGER PROTEIN 127"/>
    <property type="match status" value="1"/>
</dbReference>
<dbReference type="AlphaFoldDB" id="A0A9W8DRR7"/>
<dbReference type="PROSITE" id="PS50089">
    <property type="entry name" value="ZF_RING_2"/>
    <property type="match status" value="1"/>
</dbReference>
<name>A0A9W8DRR7_9FUNG</name>
<comment type="caution">
    <text evidence="7">The sequence shown here is derived from an EMBL/GenBank/DDBJ whole genome shotgun (WGS) entry which is preliminary data.</text>
</comment>
<dbReference type="InterPro" id="IPR004331">
    <property type="entry name" value="SPX_dom"/>
</dbReference>
<evidence type="ECO:0000313" key="8">
    <source>
        <dbReference type="Proteomes" id="UP001150538"/>
    </source>
</evidence>
<dbReference type="OrthoDB" id="5588846at2759"/>
<reference evidence="7" key="1">
    <citation type="submission" date="2022-07" db="EMBL/GenBank/DDBJ databases">
        <title>Phylogenomic reconstructions and comparative analyses of Kickxellomycotina fungi.</title>
        <authorList>
            <person name="Reynolds N.K."/>
            <person name="Stajich J.E."/>
            <person name="Barry K."/>
            <person name="Grigoriev I.V."/>
            <person name="Crous P."/>
            <person name="Smith M.E."/>
        </authorList>
    </citation>
    <scope>NUCLEOTIDE SEQUENCE</scope>
    <source>
        <strain evidence="7">NBRC 100468</strain>
    </source>
</reference>
<organism evidence="7 8">
    <name type="scientific">Mycoemilia scoparia</name>
    <dbReference type="NCBI Taxonomy" id="417184"/>
    <lineage>
        <taxon>Eukaryota</taxon>
        <taxon>Fungi</taxon>
        <taxon>Fungi incertae sedis</taxon>
        <taxon>Zoopagomycota</taxon>
        <taxon>Kickxellomycotina</taxon>
        <taxon>Kickxellomycetes</taxon>
        <taxon>Kickxellales</taxon>
        <taxon>Kickxellaceae</taxon>
        <taxon>Mycoemilia</taxon>
    </lineage>
</organism>
<evidence type="ECO:0008006" key="9">
    <source>
        <dbReference type="Google" id="ProtNLM"/>
    </source>
</evidence>
<evidence type="ECO:0000256" key="1">
    <source>
        <dbReference type="ARBA" id="ARBA00022723"/>
    </source>
</evidence>
<proteinExistence type="predicted"/>
<dbReference type="Pfam" id="PF03105">
    <property type="entry name" value="SPX"/>
    <property type="match status" value="1"/>
</dbReference>
<dbReference type="PROSITE" id="PS51382">
    <property type="entry name" value="SPX"/>
    <property type="match status" value="1"/>
</dbReference>
<evidence type="ECO:0000256" key="3">
    <source>
        <dbReference type="ARBA" id="ARBA00022833"/>
    </source>
</evidence>
<dbReference type="SMART" id="SM00184">
    <property type="entry name" value="RING"/>
    <property type="match status" value="1"/>
</dbReference>
<protein>
    <recommendedName>
        <fullName evidence="9">SPX domain-containing protein</fullName>
    </recommendedName>
</protein>
<dbReference type="PANTHER" id="PTHR23327:SF51">
    <property type="entry name" value="TRANSCRIPTIONAL REGULATOR OF YEAST FORM ADHERENCE 3"/>
    <property type="match status" value="1"/>
</dbReference>
<dbReference type="InterPro" id="IPR013083">
    <property type="entry name" value="Znf_RING/FYVE/PHD"/>
</dbReference>
<dbReference type="PROSITE" id="PS00518">
    <property type="entry name" value="ZF_RING_1"/>
    <property type="match status" value="1"/>
</dbReference>
<dbReference type="EMBL" id="JANBPU010000017">
    <property type="protein sequence ID" value="KAJ1920145.1"/>
    <property type="molecule type" value="Genomic_DNA"/>
</dbReference>
<evidence type="ECO:0000256" key="4">
    <source>
        <dbReference type="PROSITE-ProRule" id="PRU00175"/>
    </source>
</evidence>
<dbReference type="GO" id="GO:0008270">
    <property type="term" value="F:zinc ion binding"/>
    <property type="evidence" value="ECO:0007669"/>
    <property type="project" value="UniProtKB-KW"/>
</dbReference>
<sequence length="502" mass="57591">MKFAKTLESASHELPQDWRPYLVQYKVLKKSIKNIVKELEQTLSDLDPDIATAAGFSREGSEDSAKSVTSDNSQVSCPAICLSDTDEFIKEGVSSPELGPKPLISIEKAIDYDITKDDTGVHPVLTIKVRKAAHFTLVPDEGVSISDEDNKAQSTEDVQYLQTAQALHTAAINGRNLDLEQEQDRDKKITLHLKEDQAFYDLLMGYIDKIKTFEESRLSQYNSNVTELGSELSLTQIWLMSHKFYVGVGEFTLVQPKKKDLALWREIFRIYLDLDIWCHNENDHRNICATNEGRENLDEFNNQVKKLSLHKKLSSRSRQAFKKFIMLNEELVKIRLFEEMNEEATRKIIKKHDKRTHLVAKEKFPQAVSIDAAFLSKCLMYAIMSNLITVVPQVDDHSCPMCLGLYWRPVRLQCNHIFCSRCLIKASRRKLFDCPVCRSKKSVYNAGIDNIDNSLAKFLKLYFPQEVKAKKSEIKKEIAEEESEALRLILAKRQDDRVCTIM</sequence>
<evidence type="ECO:0000256" key="2">
    <source>
        <dbReference type="ARBA" id="ARBA00022771"/>
    </source>
</evidence>
<keyword evidence="8" id="KW-1185">Reference proteome</keyword>
<dbReference type="InterPro" id="IPR018957">
    <property type="entry name" value="Znf_C3HC4_RING-type"/>
</dbReference>
<keyword evidence="3" id="KW-0862">Zinc</keyword>
<feature type="domain" description="RING-type" evidence="5">
    <location>
        <begin position="399"/>
        <end position="438"/>
    </location>
</feature>
<dbReference type="Pfam" id="PF00097">
    <property type="entry name" value="zf-C3HC4"/>
    <property type="match status" value="1"/>
</dbReference>
<dbReference type="SUPFAM" id="SSF57850">
    <property type="entry name" value="RING/U-box"/>
    <property type="match status" value="1"/>
</dbReference>
<keyword evidence="2 4" id="KW-0863">Zinc-finger</keyword>
<keyword evidence="1" id="KW-0479">Metal-binding</keyword>